<dbReference type="GO" id="GO:0005524">
    <property type="term" value="F:ATP binding"/>
    <property type="evidence" value="ECO:0007669"/>
    <property type="project" value="UniProtKB-KW"/>
</dbReference>
<evidence type="ECO:0000256" key="6">
    <source>
        <dbReference type="ARBA" id="ARBA00022741"/>
    </source>
</evidence>
<sequence>MADNLILPADVQLKYLNEGAANIVYNICSVSGLLNNNQKVDSKSPDSDAEFSNYANRLLRLRKNLPTTAPVRVSQSNWINYISPLFHPDEIVQQSLVAIKPSGIISRLNDELRDLERSMHHAGSRRRAKSRQGTYLADDEFGLLITDMTPGHHSDVVIEFKPKWLSQSLSAPSNSTRCRQCAVNARLSAQSESSGKYLAKTRKFCPLDLLSDNKNEIIRFVDNLLSPDIEQVYAQRFVDWIQDYSLLRRLGEIQARLDSTGVLNADPLDKELLIAMTLRDCTVFLRISKDSDKIEARIGDLDLKCATKIPSWKQKENQLIDGGWYQGNESESYRQPNNCVLSRGR</sequence>
<reference evidence="10 11" key="1">
    <citation type="journal article" date="2018" name="BMC Genomics">
        <title>Comparative genome analyses reveal sequence features reflecting distinct modes of host-adaptation between dicot and monocot powdery mildew.</title>
        <authorList>
            <person name="Wu Y."/>
            <person name="Ma X."/>
            <person name="Pan Z."/>
            <person name="Kale S.D."/>
            <person name="Song Y."/>
            <person name="King H."/>
            <person name="Zhang Q."/>
            <person name="Presley C."/>
            <person name="Deng X."/>
            <person name="Wei C.I."/>
            <person name="Xiao S."/>
        </authorList>
    </citation>
    <scope>NUCLEOTIDE SEQUENCE [LARGE SCALE GENOMIC DNA]</scope>
    <source>
        <strain evidence="10">UMSG3</strain>
    </source>
</reference>
<evidence type="ECO:0000256" key="5">
    <source>
        <dbReference type="ARBA" id="ARBA00022679"/>
    </source>
</evidence>
<dbReference type="Proteomes" id="UP000283383">
    <property type="component" value="Unassembled WGS sequence"/>
</dbReference>
<comment type="domain">
    <text evidence="9">The EXKPK motif is conserved in inositol-pentakisphosphate 2-kinases of both family 1 and 2.</text>
</comment>
<proteinExistence type="inferred from homology"/>
<name>A0A420I2J8_9PEZI</name>
<dbReference type="PANTHER" id="PTHR14456:SF2">
    <property type="entry name" value="INOSITOL-PENTAKISPHOSPHATE 2-KINASE"/>
    <property type="match status" value="1"/>
</dbReference>
<comment type="similarity">
    <text evidence="2">Belongs to the IPK1 type 1 family.</text>
</comment>
<dbReference type="EMBL" id="MCBQ01013650">
    <property type="protein sequence ID" value="RKF63866.1"/>
    <property type="molecule type" value="Genomic_DNA"/>
</dbReference>
<keyword evidence="6 9" id="KW-0547">Nucleotide-binding</keyword>
<dbReference type="Pfam" id="PF06090">
    <property type="entry name" value="Ins_P5_2-kin"/>
    <property type="match status" value="1"/>
</dbReference>
<dbReference type="PANTHER" id="PTHR14456">
    <property type="entry name" value="INOSITOL POLYPHOSPHATE KINASE 1"/>
    <property type="match status" value="1"/>
</dbReference>
<dbReference type="STRING" id="62708.A0A420I2J8"/>
<evidence type="ECO:0000256" key="1">
    <source>
        <dbReference type="ARBA" id="ARBA00003979"/>
    </source>
</evidence>
<evidence type="ECO:0000256" key="3">
    <source>
        <dbReference type="ARBA" id="ARBA00012023"/>
    </source>
</evidence>
<evidence type="ECO:0000313" key="10">
    <source>
        <dbReference type="EMBL" id="RKF63866.1"/>
    </source>
</evidence>
<accession>A0A420I2J8</accession>
<dbReference type="AlphaFoldDB" id="A0A420I2J8"/>
<keyword evidence="11" id="KW-1185">Reference proteome</keyword>
<gene>
    <name evidence="10" type="ORF">GcM3_136007</name>
</gene>
<dbReference type="InterPro" id="IPR009286">
    <property type="entry name" value="Ins_P5_2-kin"/>
</dbReference>
<comment type="function">
    <text evidence="9">Phosphorylates Ins(1,3,4,5,6)P5 at position 2 to form Ins(1,2,3,4,5,6)P6 (InsP6 or phytate).</text>
</comment>
<evidence type="ECO:0000256" key="4">
    <source>
        <dbReference type="ARBA" id="ARBA00014846"/>
    </source>
</evidence>
<keyword evidence="5 9" id="KW-0808">Transferase</keyword>
<evidence type="ECO:0000313" key="11">
    <source>
        <dbReference type="Proteomes" id="UP000283383"/>
    </source>
</evidence>
<evidence type="ECO:0000256" key="8">
    <source>
        <dbReference type="ARBA" id="ARBA00022840"/>
    </source>
</evidence>
<organism evidence="10 11">
    <name type="scientific">Golovinomyces cichoracearum</name>
    <dbReference type="NCBI Taxonomy" id="62708"/>
    <lineage>
        <taxon>Eukaryota</taxon>
        <taxon>Fungi</taxon>
        <taxon>Dikarya</taxon>
        <taxon>Ascomycota</taxon>
        <taxon>Pezizomycotina</taxon>
        <taxon>Leotiomycetes</taxon>
        <taxon>Erysiphales</taxon>
        <taxon>Erysiphaceae</taxon>
        <taxon>Golovinomyces</taxon>
    </lineage>
</organism>
<keyword evidence="7 9" id="KW-0418">Kinase</keyword>
<dbReference type="GO" id="GO:0032958">
    <property type="term" value="P:inositol phosphate biosynthetic process"/>
    <property type="evidence" value="ECO:0007669"/>
    <property type="project" value="TreeGrafter"/>
</dbReference>
<dbReference type="GO" id="GO:0005634">
    <property type="term" value="C:nucleus"/>
    <property type="evidence" value="ECO:0007669"/>
    <property type="project" value="TreeGrafter"/>
</dbReference>
<evidence type="ECO:0000256" key="9">
    <source>
        <dbReference type="RuleBase" id="RU364126"/>
    </source>
</evidence>
<protein>
    <recommendedName>
        <fullName evidence="4 9">Inositol-pentakisphosphate 2-kinase</fullName>
        <ecNumber evidence="3 9">2.7.1.158</ecNumber>
    </recommendedName>
</protein>
<keyword evidence="8 9" id="KW-0067">ATP-binding</keyword>
<dbReference type="EC" id="2.7.1.158" evidence="3 9"/>
<dbReference type="GO" id="GO:0035299">
    <property type="term" value="F:inositol-1,3,4,5,6-pentakisphosphate 2-kinase activity"/>
    <property type="evidence" value="ECO:0007669"/>
    <property type="project" value="UniProtKB-EC"/>
</dbReference>
<comment type="function">
    <text evidence="1">Has kinase activity and phosphorylates inositol-1,3,4,5,6-pentakisphosphate (Ins(1,3,4,5,6)P5) to produce 1,2,3,4,5,6-hexakisphosphate (InsP6), also known as phytate.</text>
</comment>
<evidence type="ECO:0000256" key="2">
    <source>
        <dbReference type="ARBA" id="ARBA00008305"/>
    </source>
</evidence>
<comment type="caution">
    <text evidence="10">The sequence shown here is derived from an EMBL/GenBank/DDBJ whole genome shotgun (WGS) entry which is preliminary data.</text>
</comment>
<comment type="catalytic activity">
    <reaction evidence="9">
        <text>1D-myo-inositol 1,3,4,5,6-pentakisphosphate + ATP = 1D-myo-inositol hexakisphosphate + ADP + H(+)</text>
        <dbReference type="Rhea" id="RHEA:20313"/>
        <dbReference type="ChEBI" id="CHEBI:15378"/>
        <dbReference type="ChEBI" id="CHEBI:30616"/>
        <dbReference type="ChEBI" id="CHEBI:57733"/>
        <dbReference type="ChEBI" id="CHEBI:58130"/>
        <dbReference type="ChEBI" id="CHEBI:456216"/>
        <dbReference type="EC" id="2.7.1.158"/>
    </reaction>
</comment>
<evidence type="ECO:0000256" key="7">
    <source>
        <dbReference type="ARBA" id="ARBA00022777"/>
    </source>
</evidence>